<dbReference type="HOGENOM" id="CLU_190275_0_1_1"/>
<dbReference type="InterPro" id="IPR000306">
    <property type="entry name" value="Znf_FYVE"/>
</dbReference>
<dbReference type="PROSITE" id="PS50178">
    <property type="entry name" value="ZF_FYVE"/>
    <property type="match status" value="1"/>
</dbReference>
<dbReference type="InterPro" id="IPR017455">
    <property type="entry name" value="Znf_FYVE-rel"/>
</dbReference>
<dbReference type="EnsemblProtists" id="EOD19796">
    <property type="protein sequence ID" value="EOD19796"/>
    <property type="gene ID" value="EMIHUDRAFT_49515"/>
</dbReference>
<protein>
    <recommendedName>
        <fullName evidence="5">FYVE-type domain-containing protein</fullName>
    </recommendedName>
</protein>
<feature type="domain" description="FYVE-type" evidence="5">
    <location>
        <begin position="4"/>
        <end position="62"/>
    </location>
</feature>
<dbReference type="InterPro" id="IPR052113">
    <property type="entry name" value="FYVE-type_Zinc_Finger"/>
</dbReference>
<dbReference type="Gene3D" id="3.30.40.10">
    <property type="entry name" value="Zinc/RING finger domain, C3HC4 (zinc finger)"/>
    <property type="match status" value="1"/>
</dbReference>
<accession>A0A0D3K0W9</accession>
<reference evidence="7" key="1">
    <citation type="journal article" date="2013" name="Nature">
        <title>Pan genome of the phytoplankton Emiliania underpins its global distribution.</title>
        <authorList>
            <person name="Read B.A."/>
            <person name="Kegel J."/>
            <person name="Klute M.J."/>
            <person name="Kuo A."/>
            <person name="Lefebvre S.C."/>
            <person name="Maumus F."/>
            <person name="Mayer C."/>
            <person name="Miller J."/>
            <person name="Monier A."/>
            <person name="Salamov A."/>
            <person name="Young J."/>
            <person name="Aguilar M."/>
            <person name="Claverie J.M."/>
            <person name="Frickenhaus S."/>
            <person name="Gonzalez K."/>
            <person name="Herman E.K."/>
            <person name="Lin Y.C."/>
            <person name="Napier J."/>
            <person name="Ogata H."/>
            <person name="Sarno A.F."/>
            <person name="Shmutz J."/>
            <person name="Schroeder D."/>
            <person name="de Vargas C."/>
            <person name="Verret F."/>
            <person name="von Dassow P."/>
            <person name="Valentin K."/>
            <person name="Van de Peer Y."/>
            <person name="Wheeler G."/>
            <person name="Dacks J.B."/>
            <person name="Delwiche C.F."/>
            <person name="Dyhrman S.T."/>
            <person name="Glockner G."/>
            <person name="John U."/>
            <person name="Richards T."/>
            <person name="Worden A.Z."/>
            <person name="Zhang X."/>
            <person name="Grigoriev I.V."/>
            <person name="Allen A.E."/>
            <person name="Bidle K."/>
            <person name="Borodovsky M."/>
            <person name="Bowler C."/>
            <person name="Brownlee C."/>
            <person name="Cock J.M."/>
            <person name="Elias M."/>
            <person name="Gladyshev V.N."/>
            <person name="Groth M."/>
            <person name="Guda C."/>
            <person name="Hadaegh A."/>
            <person name="Iglesias-Rodriguez M.D."/>
            <person name="Jenkins J."/>
            <person name="Jones B.M."/>
            <person name="Lawson T."/>
            <person name="Leese F."/>
            <person name="Lindquist E."/>
            <person name="Lobanov A."/>
            <person name="Lomsadze A."/>
            <person name="Malik S.B."/>
            <person name="Marsh M.E."/>
            <person name="Mackinder L."/>
            <person name="Mock T."/>
            <person name="Mueller-Roeber B."/>
            <person name="Pagarete A."/>
            <person name="Parker M."/>
            <person name="Probert I."/>
            <person name="Quesneville H."/>
            <person name="Raines C."/>
            <person name="Rensing S.A."/>
            <person name="Riano-Pachon D.M."/>
            <person name="Richier S."/>
            <person name="Rokitta S."/>
            <person name="Shiraiwa Y."/>
            <person name="Soanes D.M."/>
            <person name="van der Giezen M."/>
            <person name="Wahlund T.M."/>
            <person name="Williams B."/>
            <person name="Wilson W."/>
            <person name="Wolfe G."/>
            <person name="Wurch L.L."/>
        </authorList>
    </citation>
    <scope>NUCLEOTIDE SEQUENCE</scope>
</reference>
<dbReference type="SMART" id="SM00064">
    <property type="entry name" value="FYVE"/>
    <property type="match status" value="1"/>
</dbReference>
<keyword evidence="2 4" id="KW-0863">Zinc-finger</keyword>
<keyword evidence="7" id="KW-1185">Reference proteome</keyword>
<dbReference type="InterPro" id="IPR013083">
    <property type="entry name" value="Znf_RING/FYVE/PHD"/>
</dbReference>
<name>A0A0D3K0W9_EMIH1</name>
<evidence type="ECO:0000256" key="1">
    <source>
        <dbReference type="ARBA" id="ARBA00022723"/>
    </source>
</evidence>
<dbReference type="RefSeq" id="XP_005781833.1">
    <property type="nucleotide sequence ID" value="XM_005781776.1"/>
</dbReference>
<dbReference type="GeneID" id="17265342"/>
<sequence>WQPDASQPSCRLCSKPFTLLRRRHHCRSCGQVVCDSCSTGRRPVPGSPTPKRVCDNCVRARN</sequence>
<organism evidence="6 7">
    <name type="scientific">Emiliania huxleyi (strain CCMP1516)</name>
    <dbReference type="NCBI Taxonomy" id="280463"/>
    <lineage>
        <taxon>Eukaryota</taxon>
        <taxon>Haptista</taxon>
        <taxon>Haptophyta</taxon>
        <taxon>Prymnesiophyceae</taxon>
        <taxon>Isochrysidales</taxon>
        <taxon>Noelaerhabdaceae</taxon>
        <taxon>Emiliania</taxon>
    </lineage>
</organism>
<dbReference type="AlphaFoldDB" id="A0A0D3K0W9"/>
<dbReference type="STRING" id="2903.R1F828"/>
<dbReference type="EnsemblProtists" id="EOD29404">
    <property type="protein sequence ID" value="EOD29404"/>
    <property type="gene ID" value="EMIHUDRAFT_49529"/>
</dbReference>
<dbReference type="GO" id="GO:0008270">
    <property type="term" value="F:zinc ion binding"/>
    <property type="evidence" value="ECO:0007669"/>
    <property type="project" value="UniProtKB-KW"/>
</dbReference>
<evidence type="ECO:0000256" key="2">
    <source>
        <dbReference type="ARBA" id="ARBA00022771"/>
    </source>
</evidence>
<dbReference type="PANTHER" id="PTHR39490">
    <property type="entry name" value="ARRESTIN DOMAIN-CONTAINING PROTEIN D"/>
    <property type="match status" value="1"/>
</dbReference>
<dbReference type="OMA" id="DECPICE"/>
<dbReference type="Pfam" id="PF01363">
    <property type="entry name" value="FYVE"/>
    <property type="match status" value="1"/>
</dbReference>
<dbReference type="RefSeq" id="XP_005772225.1">
    <property type="nucleotide sequence ID" value="XM_005772168.1"/>
</dbReference>
<proteinExistence type="predicted"/>
<dbReference type="PaxDb" id="2903-EOD19796"/>
<dbReference type="GeneID" id="19046753"/>
<dbReference type="InterPro" id="IPR011011">
    <property type="entry name" value="Znf_FYVE_PHD"/>
</dbReference>
<evidence type="ECO:0000313" key="7">
    <source>
        <dbReference type="Proteomes" id="UP000013827"/>
    </source>
</evidence>
<dbReference type="KEGG" id="ehx:EMIHUDRAFT_49529"/>
<evidence type="ECO:0000256" key="4">
    <source>
        <dbReference type="PROSITE-ProRule" id="PRU00091"/>
    </source>
</evidence>
<evidence type="ECO:0000259" key="5">
    <source>
        <dbReference type="PROSITE" id="PS50178"/>
    </source>
</evidence>
<dbReference type="Proteomes" id="UP000013827">
    <property type="component" value="Unassembled WGS sequence"/>
</dbReference>
<evidence type="ECO:0000313" key="6">
    <source>
        <dbReference type="EnsemblProtists" id="EOD29404"/>
    </source>
</evidence>
<reference evidence="6" key="2">
    <citation type="submission" date="2024-10" db="UniProtKB">
        <authorList>
            <consortium name="EnsemblProtists"/>
        </authorList>
    </citation>
    <scope>IDENTIFICATION</scope>
</reference>
<dbReference type="eggNOG" id="KOG1729">
    <property type="taxonomic scope" value="Eukaryota"/>
</dbReference>
<keyword evidence="1" id="KW-0479">Metal-binding</keyword>
<dbReference type="KEGG" id="ehx:EMIHUDRAFT_49515"/>
<evidence type="ECO:0000256" key="3">
    <source>
        <dbReference type="ARBA" id="ARBA00022833"/>
    </source>
</evidence>
<dbReference type="SUPFAM" id="SSF57903">
    <property type="entry name" value="FYVE/PHD zinc finger"/>
    <property type="match status" value="1"/>
</dbReference>
<dbReference type="PANTHER" id="PTHR39490:SF8">
    <property type="entry name" value="ZINC FINGER FYVE DOMAIN-CONTAINING PROTEIN 21"/>
    <property type="match status" value="1"/>
</dbReference>
<keyword evidence="3" id="KW-0862">Zinc</keyword>